<feature type="compositionally biased region" description="Polar residues" evidence="1">
    <location>
        <begin position="474"/>
        <end position="541"/>
    </location>
</feature>
<reference evidence="2 3" key="1">
    <citation type="submission" date="2016-05" db="EMBL/GenBank/DDBJ databases">
        <title>Comparative genomics of biotechnologically important yeasts.</title>
        <authorList>
            <consortium name="DOE Joint Genome Institute"/>
            <person name="Riley R."/>
            <person name="Haridas S."/>
            <person name="Wolfe K.H."/>
            <person name="Lopes M.R."/>
            <person name="Hittinger C.T."/>
            <person name="Goker M."/>
            <person name="Salamov A."/>
            <person name="Wisecaver J."/>
            <person name="Long T.M."/>
            <person name="Aerts A.L."/>
            <person name="Barry K."/>
            <person name="Choi C."/>
            <person name="Clum A."/>
            <person name="Coughlan A.Y."/>
            <person name="Deshpande S."/>
            <person name="Douglass A.P."/>
            <person name="Hanson S.J."/>
            <person name="Klenk H.-P."/>
            <person name="LaButti K."/>
            <person name="Lapidus A."/>
            <person name="Lindquist E."/>
            <person name="Lipzen A."/>
            <person name="Meier-kolthoff J.P."/>
            <person name="Ohm R.A."/>
            <person name="Otillar R.P."/>
            <person name="Pangilinan J."/>
            <person name="Peng Y."/>
            <person name="Rokas A."/>
            <person name="Rosa C.A."/>
            <person name="Scheuner C."/>
            <person name="Sibirny A.A."/>
            <person name="Slot J.C."/>
            <person name="Stielow J.B."/>
            <person name="Sun H."/>
            <person name="Kurtzman C.P."/>
            <person name="Blackwell M."/>
            <person name="Grigoriev I.V."/>
            <person name="Jeffries T.W."/>
        </authorList>
    </citation>
    <scope>NUCLEOTIDE SEQUENCE [LARGE SCALE GENOMIC DNA]</scope>
    <source>
        <strain evidence="2 3">NRRL YB-4993</strain>
    </source>
</reference>
<dbReference type="AlphaFoldDB" id="A0A1A0HDS8"/>
<dbReference type="EMBL" id="LXTC01000002">
    <property type="protein sequence ID" value="OBA22166.1"/>
    <property type="molecule type" value="Genomic_DNA"/>
</dbReference>
<accession>A0A1A0HDS8</accession>
<dbReference type="Proteomes" id="UP000092555">
    <property type="component" value="Unassembled WGS sequence"/>
</dbReference>
<keyword evidence="3" id="KW-1185">Reference proteome</keyword>
<comment type="caution">
    <text evidence="2">The sequence shown here is derived from an EMBL/GenBank/DDBJ whole genome shotgun (WGS) entry which is preliminary data.</text>
</comment>
<evidence type="ECO:0000256" key="1">
    <source>
        <dbReference type="SAM" id="MobiDB-lite"/>
    </source>
</evidence>
<proteinExistence type="predicted"/>
<dbReference type="RefSeq" id="XP_018712662.1">
    <property type="nucleotide sequence ID" value="XM_018854538.1"/>
</dbReference>
<feature type="region of interest" description="Disordered" evidence="1">
    <location>
        <begin position="105"/>
        <end position="132"/>
    </location>
</feature>
<feature type="region of interest" description="Disordered" evidence="1">
    <location>
        <begin position="462"/>
        <end position="552"/>
    </location>
</feature>
<dbReference type="SUPFAM" id="SSF50129">
    <property type="entry name" value="GroES-like"/>
    <property type="match status" value="1"/>
</dbReference>
<feature type="compositionally biased region" description="Basic and acidic residues" evidence="1">
    <location>
        <begin position="423"/>
        <end position="436"/>
    </location>
</feature>
<evidence type="ECO:0000313" key="3">
    <source>
        <dbReference type="Proteomes" id="UP000092555"/>
    </source>
</evidence>
<name>A0A1A0HDS8_9ASCO</name>
<dbReference type="GeneID" id="30027514"/>
<dbReference type="Gene3D" id="3.90.180.10">
    <property type="entry name" value="Medium-chain alcohol dehydrogenases, catalytic domain"/>
    <property type="match status" value="1"/>
</dbReference>
<protein>
    <submittedName>
        <fullName evidence="2">Uncharacterized protein</fullName>
    </submittedName>
</protein>
<gene>
    <name evidence="2" type="ORF">METBIDRAFT_147849</name>
</gene>
<organism evidence="2 3">
    <name type="scientific">Metschnikowia bicuspidata var. bicuspidata NRRL YB-4993</name>
    <dbReference type="NCBI Taxonomy" id="869754"/>
    <lineage>
        <taxon>Eukaryota</taxon>
        <taxon>Fungi</taxon>
        <taxon>Dikarya</taxon>
        <taxon>Ascomycota</taxon>
        <taxon>Saccharomycotina</taxon>
        <taxon>Pichiomycetes</taxon>
        <taxon>Metschnikowiaceae</taxon>
        <taxon>Metschnikowia</taxon>
    </lineage>
</organism>
<evidence type="ECO:0000313" key="2">
    <source>
        <dbReference type="EMBL" id="OBA22166.1"/>
    </source>
</evidence>
<feature type="region of interest" description="Disordered" evidence="1">
    <location>
        <begin position="423"/>
        <end position="448"/>
    </location>
</feature>
<dbReference type="OrthoDB" id="4082978at2759"/>
<sequence length="734" mass="79369">MQGFCPTKRAIAGGVHEIPRTIFYGLLWELPPRECSIELPRPAALFSFPSHAVLFRWLFCVHPEPPSPATSTGRLVIRHIQLGSPSTIATLCPAALQPAVWHPAPGPTSARPQATPEMAAGSSPSVTLMSPPAHYPKNDLQTRTLYLGKHEVDLLPLRRVVTSTGRLRDSVIPLSDITPDDASVLLRVKHVVLNFASDFSARRGTVPGLRFVGKIPLRHAVTSGRRTFCPKDKLFVFPYSSCWLQRHVPLCENCALVQGSDLDAYETHRRAPCERSLIYGQLLDGGLQDYIRVPSPAHALVAVPELVSVHDCCFLLDVALPFFSFCVDHLVALLRDAPRCRVLLLLGDVKRETNDCLLVLRHFRLDHSMFTFTDIRVLAARPDLEAKYTGRFQHVLVFSSAAEAFAAAVRFGAPCGGAPGVERGARGEGEACHGERPSSQAGFRAAAGAREQAKIWGAQLEAGREESEAASQERGASTRTAETSNQTGVTSNQAGVTSNQAGVTSNQTAATSNQTADTFIHPTNTSLESETADRPNQNTAKPTAPGGPSPEHTLTLFRTTGRASACPSDRTLRHFRLSYKDKFLMEQLLATLAALNDRCLADFPLLLPGCTLERTQTAGSSSSLSFGGSGAESIESTDSQSLLASAGGAPVQQKAPATVPPMPAATGLARRHVSWLHCDRDLLLCLDESCFHGAHSGCEQTSSINAMLAARSLLERVFYTQRLACHVELNAFIF</sequence>
<dbReference type="InterPro" id="IPR011032">
    <property type="entry name" value="GroES-like_sf"/>
</dbReference>